<dbReference type="PANTHER" id="PTHR22765:SF434">
    <property type="entry name" value="GB|AAD18119.1-RELATED"/>
    <property type="match status" value="1"/>
</dbReference>
<dbReference type="InterPro" id="IPR013083">
    <property type="entry name" value="Znf_RING/FYVE/PHD"/>
</dbReference>
<feature type="non-terminal residue" evidence="4">
    <location>
        <position position="84"/>
    </location>
</feature>
<dbReference type="InterPro" id="IPR051826">
    <property type="entry name" value="E3_ubiquitin-ligase_domain"/>
</dbReference>
<dbReference type="Gene3D" id="3.30.40.10">
    <property type="entry name" value="Zinc/RING finger domain, C3HC4 (zinc finger)"/>
    <property type="match status" value="1"/>
</dbReference>
<proteinExistence type="predicted"/>
<evidence type="ECO:0000313" key="4">
    <source>
        <dbReference type="EMBL" id="CEK65494.1"/>
    </source>
</evidence>
<dbReference type="Pfam" id="PF13639">
    <property type="entry name" value="zf-RING_2"/>
    <property type="match status" value="1"/>
</dbReference>
<dbReference type="AlphaFoldDB" id="A0A0B6ZA83"/>
<reference evidence="4" key="1">
    <citation type="submission" date="2014-12" db="EMBL/GenBank/DDBJ databases">
        <title>Insight into the proteome of Arion vulgaris.</title>
        <authorList>
            <person name="Aradska J."/>
            <person name="Bulat T."/>
            <person name="Smidak R."/>
            <person name="Sarate P."/>
            <person name="Gangsoo J."/>
            <person name="Sialana F."/>
            <person name="Bilban M."/>
            <person name="Lubec G."/>
        </authorList>
    </citation>
    <scope>NUCLEOTIDE SEQUENCE</scope>
    <source>
        <tissue evidence="4">Skin</tissue>
    </source>
</reference>
<evidence type="ECO:0000256" key="2">
    <source>
        <dbReference type="ARBA" id="ARBA00022833"/>
    </source>
</evidence>
<dbReference type="GO" id="GO:0006511">
    <property type="term" value="P:ubiquitin-dependent protein catabolic process"/>
    <property type="evidence" value="ECO:0007669"/>
    <property type="project" value="TreeGrafter"/>
</dbReference>
<name>A0A0B6ZA83_9EUPU</name>
<dbReference type="SUPFAM" id="SSF57850">
    <property type="entry name" value="RING/U-box"/>
    <property type="match status" value="1"/>
</dbReference>
<keyword evidence="2" id="KW-0862">Zinc</keyword>
<dbReference type="PANTHER" id="PTHR22765">
    <property type="entry name" value="RING FINGER AND PROTEASE ASSOCIATED DOMAIN-CONTAINING"/>
    <property type="match status" value="1"/>
</dbReference>
<evidence type="ECO:0000259" key="3">
    <source>
        <dbReference type="Pfam" id="PF13639"/>
    </source>
</evidence>
<keyword evidence="1" id="KW-0479">Metal-binding</keyword>
<gene>
    <name evidence="4" type="primary">ORF55218</name>
</gene>
<dbReference type="EMBL" id="HACG01018629">
    <property type="protein sequence ID" value="CEK65494.1"/>
    <property type="molecule type" value="Transcribed_RNA"/>
</dbReference>
<protein>
    <recommendedName>
        <fullName evidence="3">RING-type domain-containing protein</fullName>
    </recommendedName>
</protein>
<feature type="domain" description="RING-type" evidence="3">
    <location>
        <begin position="2"/>
        <end position="32"/>
    </location>
</feature>
<keyword evidence="1" id="KW-0863">Zinc-finger</keyword>
<dbReference type="GO" id="GO:0061630">
    <property type="term" value="F:ubiquitin protein ligase activity"/>
    <property type="evidence" value="ECO:0007669"/>
    <property type="project" value="TreeGrafter"/>
</dbReference>
<feature type="non-terminal residue" evidence="4">
    <location>
        <position position="1"/>
    </location>
</feature>
<dbReference type="GO" id="GO:0008270">
    <property type="term" value="F:zinc ion binding"/>
    <property type="evidence" value="ECO:0007669"/>
    <property type="project" value="UniProtKB-KW"/>
</dbReference>
<accession>A0A0B6ZA83</accession>
<dbReference type="InterPro" id="IPR001841">
    <property type="entry name" value="Znf_RING"/>
</dbReference>
<evidence type="ECO:0000256" key="1">
    <source>
        <dbReference type="ARBA" id="ARBA00022771"/>
    </source>
</evidence>
<organism evidence="4">
    <name type="scientific">Arion vulgaris</name>
    <dbReference type="NCBI Taxonomy" id="1028688"/>
    <lineage>
        <taxon>Eukaryota</taxon>
        <taxon>Metazoa</taxon>
        <taxon>Spiralia</taxon>
        <taxon>Lophotrochozoa</taxon>
        <taxon>Mollusca</taxon>
        <taxon>Gastropoda</taxon>
        <taxon>Heterobranchia</taxon>
        <taxon>Euthyneura</taxon>
        <taxon>Panpulmonata</taxon>
        <taxon>Eupulmonata</taxon>
        <taxon>Stylommatophora</taxon>
        <taxon>Helicina</taxon>
        <taxon>Arionoidea</taxon>
        <taxon>Arionidae</taxon>
        <taxon>Arion</taxon>
    </lineage>
</organism>
<sequence length="84" mass="9531">VGQYVRKLPCKHKFHKDCIDSWLLHSHSTCPIDGLAISSQTTLPSAQSLHAEMTKEKLPGHCLVQQAFQHRQRISQQVGKMQRA</sequence>